<dbReference type="AlphaFoldDB" id="A0A078QWQ5"/>
<evidence type="ECO:0000259" key="1">
    <source>
        <dbReference type="Pfam" id="PF04002"/>
    </source>
</evidence>
<dbReference type="Proteomes" id="UP000028134">
    <property type="component" value="Unassembled WGS sequence"/>
</dbReference>
<organism evidence="2 3">
    <name type="scientific">Phocaeicola vulgatus str. 3775 SL</name>
    <name type="common">B</name>
    <name type="synonym">iv</name>
    <dbReference type="NCBI Taxonomy" id="1339350"/>
    <lineage>
        <taxon>Bacteria</taxon>
        <taxon>Pseudomonadati</taxon>
        <taxon>Bacteroidota</taxon>
        <taxon>Bacteroidia</taxon>
        <taxon>Bacteroidales</taxon>
        <taxon>Bacteroidaceae</taxon>
        <taxon>Phocaeicola</taxon>
    </lineage>
</organism>
<protein>
    <submittedName>
        <fullName evidence="2">RadC-like JAB domain protein</fullName>
    </submittedName>
</protein>
<evidence type="ECO:0000313" key="3">
    <source>
        <dbReference type="Proteomes" id="UP000028134"/>
    </source>
</evidence>
<proteinExistence type="predicted"/>
<evidence type="ECO:0000313" key="2">
    <source>
        <dbReference type="EMBL" id="KDS27483.1"/>
    </source>
</evidence>
<gene>
    <name evidence="2" type="ORF">M097_3839</name>
</gene>
<accession>A0A078QWQ5</accession>
<dbReference type="InterPro" id="IPR025657">
    <property type="entry name" value="RadC_JAB"/>
</dbReference>
<reference evidence="2 3" key="1">
    <citation type="submission" date="2014-04" db="EMBL/GenBank/DDBJ databases">
        <authorList>
            <person name="Sears C."/>
            <person name="Carroll K."/>
            <person name="Sack B.R."/>
            <person name="Qadri F."/>
            <person name="Myers L.L."/>
            <person name="Chung G.-T."/>
            <person name="Escheverria P."/>
            <person name="Fraser C.M."/>
            <person name="Sadzewicz L."/>
            <person name="Shefchek K.A."/>
            <person name="Tallon L."/>
            <person name="Das S.P."/>
            <person name="Daugherty S."/>
            <person name="Mongodin E.F."/>
        </authorList>
    </citation>
    <scope>NUCLEOTIDE SEQUENCE [LARGE SCALE GENOMIC DNA]</scope>
    <source>
        <strain evidence="3">3775 SL(B) 10 (iv)</strain>
    </source>
</reference>
<name>A0A078QWQ5_PHOVU</name>
<sequence>MEITKQVKNAAQLMRITVIDHLILTDAGYYSFADEGQL</sequence>
<dbReference type="Pfam" id="PF04002">
    <property type="entry name" value="RadC"/>
    <property type="match status" value="1"/>
</dbReference>
<comment type="caution">
    <text evidence="2">The sequence shown here is derived from an EMBL/GenBank/DDBJ whole genome shotgun (WGS) entry which is preliminary data.</text>
</comment>
<feature type="domain" description="RadC-like JAB" evidence="1">
    <location>
        <begin position="2"/>
        <end position="36"/>
    </location>
</feature>
<dbReference type="Gene3D" id="3.40.140.10">
    <property type="entry name" value="Cytidine Deaminase, domain 2"/>
    <property type="match status" value="1"/>
</dbReference>
<dbReference type="PATRIC" id="fig|1339350.3.peg.3659"/>
<dbReference type="EMBL" id="JNHI01000029">
    <property type="protein sequence ID" value="KDS27483.1"/>
    <property type="molecule type" value="Genomic_DNA"/>
</dbReference>